<dbReference type="Proteomes" id="UP000467700">
    <property type="component" value="Unassembled WGS sequence"/>
</dbReference>
<dbReference type="EMBL" id="CACVBS010000045">
    <property type="protein sequence ID" value="CAA7264486.1"/>
    <property type="molecule type" value="Genomic_DNA"/>
</dbReference>
<proteinExistence type="predicted"/>
<dbReference type="InterPro" id="IPR023214">
    <property type="entry name" value="HAD_sf"/>
</dbReference>
<accession>A0A8S0WSE3</accession>
<keyword evidence="2" id="KW-1185">Reference proteome</keyword>
<dbReference type="AlphaFoldDB" id="A0A8S0WSE3"/>
<dbReference type="PANTHER" id="PTHR17901:SF14">
    <property type="entry name" value="MAGNESIUM-DEPENDENT PHOSPHATASE 1"/>
    <property type="match status" value="1"/>
</dbReference>
<comment type="caution">
    <text evidence="1">The sequence shown here is derived from an EMBL/GenBank/DDBJ whole genome shotgun (WGS) entry which is preliminary data.</text>
</comment>
<dbReference type="PANTHER" id="PTHR17901">
    <property type="entry name" value="MAGNESIUM-DEPENDENT PHOSPHATASE 1 MDP1"/>
    <property type="match status" value="1"/>
</dbReference>
<sequence length="207" mass="23373">MRARLCKADQGPTRRDATRILSHLISTTLSGTCGSTHTLQARPLKRPGDAINKVVDKYGEPISFYRDVAGILHGLRGRSLPGEGNNVDGKVVVAVCSRTHAPDLARQCLRLLLVPPKEDGTMNSQPRPAVEYFDEFEIYPSSKLKHFRALHDRTGIPYTEMLFFDDEHRNSEVEKLGVTFVHVPQGLTHKAYEDGLKEWRRRRANDQ</sequence>
<gene>
    <name evidence="1" type="ORF">AAE3_LOCUS6810</name>
</gene>
<dbReference type="SUPFAM" id="SSF56784">
    <property type="entry name" value="HAD-like"/>
    <property type="match status" value="1"/>
</dbReference>
<evidence type="ECO:0008006" key="3">
    <source>
        <dbReference type="Google" id="ProtNLM"/>
    </source>
</evidence>
<dbReference type="InterPro" id="IPR036412">
    <property type="entry name" value="HAD-like_sf"/>
</dbReference>
<name>A0A8S0WSE3_CYCAE</name>
<dbReference type="OrthoDB" id="2865258at2759"/>
<evidence type="ECO:0000313" key="1">
    <source>
        <dbReference type="EMBL" id="CAA7264486.1"/>
    </source>
</evidence>
<dbReference type="Gene3D" id="3.40.50.1000">
    <property type="entry name" value="HAD superfamily/HAD-like"/>
    <property type="match status" value="1"/>
</dbReference>
<evidence type="ECO:0000313" key="2">
    <source>
        <dbReference type="Proteomes" id="UP000467700"/>
    </source>
</evidence>
<dbReference type="GO" id="GO:0003993">
    <property type="term" value="F:acid phosphatase activity"/>
    <property type="evidence" value="ECO:0007669"/>
    <property type="project" value="TreeGrafter"/>
</dbReference>
<organism evidence="1 2">
    <name type="scientific">Cyclocybe aegerita</name>
    <name type="common">Black poplar mushroom</name>
    <name type="synonym">Agrocybe aegerita</name>
    <dbReference type="NCBI Taxonomy" id="1973307"/>
    <lineage>
        <taxon>Eukaryota</taxon>
        <taxon>Fungi</taxon>
        <taxon>Dikarya</taxon>
        <taxon>Basidiomycota</taxon>
        <taxon>Agaricomycotina</taxon>
        <taxon>Agaricomycetes</taxon>
        <taxon>Agaricomycetidae</taxon>
        <taxon>Agaricales</taxon>
        <taxon>Agaricineae</taxon>
        <taxon>Bolbitiaceae</taxon>
        <taxon>Cyclocybe</taxon>
    </lineage>
</organism>
<dbReference type="InterPro" id="IPR010036">
    <property type="entry name" value="MDP_1_eu_arc"/>
</dbReference>
<reference evidence="1 2" key="1">
    <citation type="submission" date="2020-01" db="EMBL/GenBank/DDBJ databases">
        <authorList>
            <person name="Gupta K D."/>
        </authorList>
    </citation>
    <scope>NUCLEOTIDE SEQUENCE [LARGE SCALE GENOMIC DNA]</scope>
</reference>
<protein>
    <recommendedName>
        <fullName evidence="3">Magnesium-dependent phosphatase 1</fullName>
    </recommendedName>
</protein>
<dbReference type="Pfam" id="PF12689">
    <property type="entry name" value="Acid_PPase"/>
    <property type="match status" value="1"/>
</dbReference>